<dbReference type="STRING" id="1122125.GCA_000423185_06744"/>
<evidence type="ECO:0000256" key="7">
    <source>
        <dbReference type="ARBA" id="ARBA00022958"/>
    </source>
</evidence>
<dbReference type="Proteomes" id="UP000196655">
    <property type="component" value="Unassembled WGS sequence"/>
</dbReference>
<feature type="binding site" evidence="9">
    <location>
        <position position="284"/>
    </location>
    <ligand>
        <name>K(+)</name>
        <dbReference type="ChEBI" id="CHEBI:29103"/>
    </ligand>
</feature>
<evidence type="ECO:0000259" key="10">
    <source>
        <dbReference type="Pfam" id="PF00294"/>
    </source>
</evidence>
<keyword evidence="1 9" id="KW-0808">Transferase</keyword>
<feature type="domain" description="Carbohydrate kinase PfkB" evidence="10">
    <location>
        <begin position="6"/>
        <end position="286"/>
    </location>
</feature>
<feature type="binding site" evidence="9">
    <location>
        <begin position="10"/>
        <end position="12"/>
    </location>
    <ligand>
        <name>substrate</name>
    </ligand>
</feature>
<protein>
    <recommendedName>
        <fullName evidence="9">Ribokinase</fullName>
        <shortName evidence="9">RK</shortName>
        <ecNumber evidence="9">2.7.1.15</ecNumber>
    </recommendedName>
</protein>
<feature type="binding site" evidence="9">
    <location>
        <position position="245"/>
    </location>
    <ligand>
        <name>substrate</name>
    </ligand>
</feature>
<dbReference type="PRINTS" id="PR00990">
    <property type="entry name" value="RIBOKINASE"/>
</dbReference>
<feature type="binding site" evidence="9">
    <location>
        <position position="280"/>
    </location>
    <ligand>
        <name>K(+)</name>
        <dbReference type="ChEBI" id="CHEBI:29103"/>
    </ligand>
</feature>
<comment type="subunit">
    <text evidence="9">Homodimer.</text>
</comment>
<dbReference type="EC" id="2.7.1.15" evidence="9"/>
<dbReference type="PANTHER" id="PTHR10584">
    <property type="entry name" value="SUGAR KINASE"/>
    <property type="match status" value="1"/>
</dbReference>
<dbReference type="HAMAP" id="MF_01987">
    <property type="entry name" value="Ribokinase"/>
    <property type="match status" value="1"/>
</dbReference>
<dbReference type="InterPro" id="IPR002139">
    <property type="entry name" value="Ribo/fructo_kinase"/>
</dbReference>
<dbReference type="PANTHER" id="PTHR10584:SF166">
    <property type="entry name" value="RIBOKINASE"/>
    <property type="match status" value="1"/>
</dbReference>
<dbReference type="AlphaFoldDB" id="A0A211ZUI1"/>
<dbReference type="Gene3D" id="3.40.1190.20">
    <property type="match status" value="1"/>
</dbReference>
<evidence type="ECO:0000256" key="3">
    <source>
        <dbReference type="ARBA" id="ARBA00022741"/>
    </source>
</evidence>
<keyword evidence="5 9" id="KW-0067">ATP-binding</keyword>
<evidence type="ECO:0000256" key="8">
    <source>
        <dbReference type="ARBA" id="ARBA00023277"/>
    </source>
</evidence>
<dbReference type="GO" id="GO:0005829">
    <property type="term" value="C:cytosol"/>
    <property type="evidence" value="ECO:0007669"/>
    <property type="project" value="TreeGrafter"/>
</dbReference>
<comment type="pathway">
    <text evidence="9">Carbohydrate metabolism; D-ribose degradation; D-ribose 5-phosphate from beta-D-ribopyranose: step 2/2.</text>
</comment>
<name>A0A211ZUI1_9PROT</name>
<comment type="catalytic activity">
    <reaction evidence="9">
        <text>D-ribose + ATP = D-ribose 5-phosphate + ADP + H(+)</text>
        <dbReference type="Rhea" id="RHEA:13697"/>
        <dbReference type="ChEBI" id="CHEBI:15378"/>
        <dbReference type="ChEBI" id="CHEBI:30616"/>
        <dbReference type="ChEBI" id="CHEBI:47013"/>
        <dbReference type="ChEBI" id="CHEBI:78346"/>
        <dbReference type="ChEBI" id="CHEBI:456216"/>
        <dbReference type="EC" id="2.7.1.15"/>
    </reaction>
</comment>
<dbReference type="GO" id="GO:0005524">
    <property type="term" value="F:ATP binding"/>
    <property type="evidence" value="ECO:0007669"/>
    <property type="project" value="UniProtKB-UniRule"/>
</dbReference>
<keyword evidence="2 9" id="KW-0479">Metal-binding</keyword>
<comment type="activity regulation">
    <text evidence="9">Activated by a monovalent cation that binds near, but not in, the active site. The most likely occupant of the site in vivo is potassium. Ion binding induces a conformational change that may alter substrate affinity.</text>
</comment>
<dbReference type="OrthoDB" id="9792663at2"/>
<reference evidence="12" key="1">
    <citation type="submission" date="2017-05" db="EMBL/GenBank/DDBJ databases">
        <authorList>
            <person name="Macchi M."/>
            <person name="Festa S."/>
            <person name="Coppotelli B.M."/>
            <person name="Morelli I.S."/>
        </authorList>
    </citation>
    <scope>NUCLEOTIDE SEQUENCE [LARGE SCALE GENOMIC DNA]</scope>
    <source>
        <strain evidence="12">I</strain>
    </source>
</reference>
<evidence type="ECO:0000256" key="1">
    <source>
        <dbReference type="ARBA" id="ARBA00022679"/>
    </source>
</evidence>
<dbReference type="InterPro" id="IPR011877">
    <property type="entry name" value="Ribokinase"/>
</dbReference>
<feature type="binding site" evidence="9">
    <location>
        <position position="241"/>
    </location>
    <ligand>
        <name>K(+)</name>
        <dbReference type="ChEBI" id="CHEBI:29103"/>
    </ligand>
</feature>
<evidence type="ECO:0000256" key="6">
    <source>
        <dbReference type="ARBA" id="ARBA00022842"/>
    </source>
</evidence>
<keyword evidence="6 9" id="KW-0460">Magnesium</keyword>
<organism evidence="11 12">
    <name type="scientific">Inquilinus limosus</name>
    <dbReference type="NCBI Taxonomy" id="171674"/>
    <lineage>
        <taxon>Bacteria</taxon>
        <taxon>Pseudomonadati</taxon>
        <taxon>Pseudomonadota</taxon>
        <taxon>Alphaproteobacteria</taxon>
        <taxon>Rhodospirillales</taxon>
        <taxon>Rhodospirillaceae</taxon>
        <taxon>Inquilinus</taxon>
    </lineage>
</organism>
<comment type="function">
    <text evidence="9">Catalyzes the phosphorylation of ribose at O-5 in a reaction requiring ATP and magnesium. The resulting D-ribose-5-phosphate can then be used either for sythesis of nucleotides, histidine, and tryptophan, or as a component of the pentose phosphate pathway.</text>
</comment>
<dbReference type="Pfam" id="PF00294">
    <property type="entry name" value="PfkB"/>
    <property type="match status" value="1"/>
</dbReference>
<evidence type="ECO:0000313" key="12">
    <source>
        <dbReference type="Proteomes" id="UP000196655"/>
    </source>
</evidence>
<accession>A0A211ZUI1</accession>
<feature type="binding site" evidence="9">
    <location>
        <begin position="213"/>
        <end position="218"/>
    </location>
    <ligand>
        <name>ATP</name>
        <dbReference type="ChEBI" id="CHEBI:30616"/>
    </ligand>
</feature>
<feature type="binding site" evidence="9">
    <location>
        <position position="275"/>
    </location>
    <ligand>
        <name>K(+)</name>
        <dbReference type="ChEBI" id="CHEBI:29103"/>
    </ligand>
</feature>
<dbReference type="CDD" id="cd01174">
    <property type="entry name" value="ribokinase"/>
    <property type="match status" value="1"/>
</dbReference>
<dbReference type="RefSeq" id="WP_088149373.1">
    <property type="nucleotide sequence ID" value="NZ_NHON01000002.1"/>
</dbReference>
<dbReference type="SUPFAM" id="SSF53613">
    <property type="entry name" value="Ribokinase-like"/>
    <property type="match status" value="1"/>
</dbReference>
<evidence type="ECO:0000256" key="5">
    <source>
        <dbReference type="ARBA" id="ARBA00022840"/>
    </source>
</evidence>
<dbReference type="GO" id="GO:0004747">
    <property type="term" value="F:ribokinase activity"/>
    <property type="evidence" value="ECO:0007669"/>
    <property type="project" value="UniProtKB-UniRule"/>
</dbReference>
<proteinExistence type="inferred from homology"/>
<comment type="caution">
    <text evidence="9">Lacks conserved residue(s) required for the propagation of feature annotation.</text>
</comment>
<keyword evidence="12" id="KW-1185">Reference proteome</keyword>
<feature type="binding site" evidence="9">
    <location>
        <position position="182"/>
    </location>
    <ligand>
        <name>ATP</name>
        <dbReference type="ChEBI" id="CHEBI:30616"/>
    </ligand>
</feature>
<comment type="similarity">
    <text evidence="9">Belongs to the carbohydrate kinase PfkB family. Ribokinase subfamily.</text>
</comment>
<sequence length="306" mass="31148">MTVHVVGNACLDTLYRLQRFPEPGETIVADGMAEDLGGKGLNQAVAAARTGTRVRLFAAIGIDAVGEAVAERLAAEGIDTAGLAWLDCPTDRSMIQVDAAGENAIVSVTTCADRFAPPRGTGLDAALRAGDLLLMQGNLRIAAVRDCFTLARSRGAGTILNPSPIRESYAPVLPLTDLLVVNRGEACRLGGDADPHRAAQTLLRRGVPMVVVTLGAAGASVLTAEGRTDHPAPAVAAVDTAGAGDLLCGVLAGLLDRGASVEDALPVAIRAAAIGVSRPGVLSSFPSRAEIDAILPASPARGGATR</sequence>
<dbReference type="GO" id="GO:0019303">
    <property type="term" value="P:D-ribose catabolic process"/>
    <property type="evidence" value="ECO:0007669"/>
    <property type="project" value="UniProtKB-UniRule"/>
</dbReference>
<keyword evidence="9" id="KW-0963">Cytoplasm</keyword>
<gene>
    <name evidence="9" type="primary">rbsK</name>
    <name evidence="11" type="ORF">BWR60_02320</name>
</gene>
<keyword evidence="3 9" id="KW-0547">Nucleotide-binding</keyword>
<feature type="binding site" evidence="9">
    <location>
        <position position="278"/>
    </location>
    <ligand>
        <name>K(+)</name>
        <dbReference type="ChEBI" id="CHEBI:29103"/>
    </ligand>
</feature>
<dbReference type="UniPathway" id="UPA00916">
    <property type="reaction ID" value="UER00889"/>
</dbReference>
<keyword evidence="8 9" id="KW-0119">Carbohydrate metabolism</keyword>
<evidence type="ECO:0000256" key="9">
    <source>
        <dbReference type="HAMAP-Rule" id="MF_01987"/>
    </source>
</evidence>
<evidence type="ECO:0000256" key="2">
    <source>
        <dbReference type="ARBA" id="ARBA00022723"/>
    </source>
</evidence>
<comment type="caution">
    <text evidence="11">The sequence shown here is derived from an EMBL/GenBank/DDBJ whole genome shotgun (WGS) entry which is preliminary data.</text>
</comment>
<comment type="subcellular location">
    <subcellularLocation>
        <location evidence="9">Cytoplasm</location>
    </subcellularLocation>
</comment>
<comment type="cofactor">
    <cofactor evidence="9">
        <name>Mg(2+)</name>
        <dbReference type="ChEBI" id="CHEBI:18420"/>
    </cofactor>
    <text evidence="9">Requires a divalent cation, most likely magnesium in vivo, as an electrophilic catalyst to aid phosphoryl group transfer. It is the chelate of the metal and the nucleotide that is the actual substrate.</text>
</comment>
<keyword evidence="4 9" id="KW-0418">Kinase</keyword>
<feature type="binding site" evidence="9">
    <location>
        <begin position="38"/>
        <end position="42"/>
    </location>
    <ligand>
        <name>substrate</name>
    </ligand>
</feature>
<dbReference type="GO" id="GO:0046872">
    <property type="term" value="F:metal ion binding"/>
    <property type="evidence" value="ECO:0007669"/>
    <property type="project" value="UniProtKB-KW"/>
</dbReference>
<dbReference type="InterPro" id="IPR029056">
    <property type="entry name" value="Ribokinase-like"/>
</dbReference>
<evidence type="ECO:0000313" key="11">
    <source>
        <dbReference type="EMBL" id="OWJ68930.1"/>
    </source>
</evidence>
<feature type="active site" description="Proton acceptor" evidence="9">
    <location>
        <position position="245"/>
    </location>
</feature>
<dbReference type="EMBL" id="NHON01000002">
    <property type="protein sequence ID" value="OWJ68930.1"/>
    <property type="molecule type" value="Genomic_DNA"/>
</dbReference>
<evidence type="ECO:0000256" key="4">
    <source>
        <dbReference type="ARBA" id="ARBA00022777"/>
    </source>
</evidence>
<feature type="binding site" evidence="9">
    <location>
        <begin position="244"/>
        <end position="245"/>
    </location>
    <ligand>
        <name>ATP</name>
        <dbReference type="ChEBI" id="CHEBI:30616"/>
    </ligand>
</feature>
<keyword evidence="7 9" id="KW-0630">Potassium</keyword>
<feature type="binding site" evidence="9">
    <location>
        <position position="239"/>
    </location>
    <ligand>
        <name>K(+)</name>
        <dbReference type="ChEBI" id="CHEBI:29103"/>
    </ligand>
</feature>
<dbReference type="InterPro" id="IPR011611">
    <property type="entry name" value="PfkB_dom"/>
</dbReference>